<feature type="binding site" evidence="7">
    <location>
        <begin position="456"/>
        <end position="460"/>
    </location>
    <ligand>
        <name>substrate</name>
    </ligand>
</feature>
<evidence type="ECO:0000256" key="3">
    <source>
        <dbReference type="ARBA" id="ARBA00022801"/>
    </source>
</evidence>
<dbReference type="PANTHER" id="PTHR43053:SF3">
    <property type="entry name" value="ALPHA-GALACTOSIDASE C-RELATED"/>
    <property type="match status" value="1"/>
</dbReference>
<evidence type="ECO:0000256" key="4">
    <source>
        <dbReference type="ARBA" id="ARBA00023295"/>
    </source>
</evidence>
<dbReference type="CDD" id="cd14791">
    <property type="entry name" value="GH36"/>
    <property type="match status" value="1"/>
</dbReference>
<dbReference type="EMBL" id="FPJO01000004">
    <property type="protein sequence ID" value="SFX62599.1"/>
    <property type="molecule type" value="Genomic_DNA"/>
</dbReference>
<feature type="binding site" evidence="7">
    <location>
        <begin position="346"/>
        <end position="347"/>
    </location>
    <ligand>
        <name>substrate</name>
    </ligand>
</feature>
<dbReference type="OrthoDB" id="9758822at2"/>
<dbReference type="InterPro" id="IPR013785">
    <property type="entry name" value="Aldolase_TIM"/>
</dbReference>
<dbReference type="InterPro" id="IPR013780">
    <property type="entry name" value="Glyco_hydro_b"/>
</dbReference>
<organism evidence="11 12">
    <name type="scientific">Streptomyces atratus</name>
    <dbReference type="NCBI Taxonomy" id="1893"/>
    <lineage>
        <taxon>Bacteria</taxon>
        <taxon>Bacillati</taxon>
        <taxon>Actinomycetota</taxon>
        <taxon>Actinomycetes</taxon>
        <taxon>Kitasatosporales</taxon>
        <taxon>Streptomycetaceae</taxon>
        <taxon>Streptomyces</taxon>
    </lineage>
</organism>
<name>A0A1K1YLC2_STRAR</name>
<dbReference type="FunFam" id="3.20.20.70:FF:000118">
    <property type="entry name" value="Alpha-galactosidase"/>
    <property type="match status" value="1"/>
</dbReference>
<dbReference type="Gene3D" id="2.70.98.60">
    <property type="entry name" value="alpha-galactosidase from lactobacil brevis"/>
    <property type="match status" value="1"/>
</dbReference>
<dbReference type="GO" id="GO:0016052">
    <property type="term" value="P:carbohydrate catabolic process"/>
    <property type="evidence" value="ECO:0007669"/>
    <property type="project" value="InterPro"/>
</dbReference>
<dbReference type="Pfam" id="PF16875">
    <property type="entry name" value="Glyco_hydro_36N"/>
    <property type="match status" value="1"/>
</dbReference>
<dbReference type="PIRSF" id="PIRSF005536">
    <property type="entry name" value="Agal"/>
    <property type="match status" value="1"/>
</dbReference>
<feature type="region of interest" description="Disordered" evidence="8">
    <location>
        <begin position="59"/>
        <end position="80"/>
    </location>
</feature>
<feature type="binding site" evidence="7">
    <location>
        <position position="504"/>
    </location>
    <ligand>
        <name>substrate</name>
    </ligand>
</feature>
<dbReference type="InterPro" id="IPR031704">
    <property type="entry name" value="Glyco_hydro_36_N"/>
</dbReference>
<dbReference type="InterPro" id="IPR031705">
    <property type="entry name" value="Glyco_hydro_36_C"/>
</dbReference>
<dbReference type="RefSeq" id="WP_079179391.1">
    <property type="nucleotide sequence ID" value="NZ_CP109381.1"/>
</dbReference>
<comment type="similarity">
    <text evidence="5">Belongs to the glycosyl hydrolase.</text>
</comment>
<comment type="catalytic activity">
    <reaction evidence="1 5">
        <text>Hydrolysis of terminal, non-reducing alpha-D-galactose residues in alpha-D-galactosides, including galactose oligosaccharides, galactomannans and galactolipids.</text>
        <dbReference type="EC" id="3.2.1.22"/>
    </reaction>
</comment>
<dbReference type="Gene3D" id="2.60.40.1180">
    <property type="entry name" value="Golgi alpha-mannosidase II"/>
    <property type="match status" value="1"/>
</dbReference>
<dbReference type="EC" id="3.2.1.22" evidence="2 5"/>
<evidence type="ECO:0000256" key="8">
    <source>
        <dbReference type="SAM" id="MobiDB-lite"/>
    </source>
</evidence>
<evidence type="ECO:0000313" key="12">
    <source>
        <dbReference type="Proteomes" id="UP000181909"/>
    </source>
</evidence>
<evidence type="ECO:0000256" key="1">
    <source>
        <dbReference type="ARBA" id="ARBA00001255"/>
    </source>
</evidence>
<protein>
    <recommendedName>
        <fullName evidence="2 5">Alpha-galactosidase</fullName>
        <ecNumber evidence="2 5">3.2.1.22</ecNumber>
    </recommendedName>
</protein>
<evidence type="ECO:0000313" key="11">
    <source>
        <dbReference type="EMBL" id="SFX62599.1"/>
    </source>
</evidence>
<feature type="binding site" evidence="7">
    <location>
        <position position="526"/>
    </location>
    <ligand>
        <name>substrate</name>
    </ligand>
</feature>
<evidence type="ECO:0000259" key="9">
    <source>
        <dbReference type="Pfam" id="PF16874"/>
    </source>
</evidence>
<dbReference type="PRINTS" id="PR00743">
    <property type="entry name" value="GLHYDRLASE36"/>
</dbReference>
<reference evidence="11 12" key="1">
    <citation type="submission" date="2016-11" db="EMBL/GenBank/DDBJ databases">
        <authorList>
            <person name="Jaros S."/>
            <person name="Januszkiewicz K."/>
            <person name="Wedrychowicz H."/>
        </authorList>
    </citation>
    <scope>NUCLEOTIDE SEQUENCE [LARGE SCALE GENOMIC DNA]</scope>
    <source>
        <strain evidence="11 12">OK807</strain>
    </source>
</reference>
<dbReference type="AlphaFoldDB" id="A0A1K1YLC2"/>
<dbReference type="Pfam" id="PF02065">
    <property type="entry name" value="Melibiase"/>
    <property type="match status" value="1"/>
</dbReference>
<feature type="binding site" evidence="7">
    <location>
        <position position="423"/>
    </location>
    <ligand>
        <name>substrate</name>
    </ligand>
</feature>
<dbReference type="Pfam" id="PF16874">
    <property type="entry name" value="Glyco_hydro_36C"/>
    <property type="match status" value="1"/>
</dbReference>
<dbReference type="SUPFAM" id="SSF51445">
    <property type="entry name" value="(Trans)glycosidases"/>
    <property type="match status" value="1"/>
</dbReference>
<feature type="binding site" evidence="7">
    <location>
        <position position="181"/>
    </location>
    <ligand>
        <name>substrate</name>
    </ligand>
</feature>
<sequence length="705" mass="77589">MPPTPSSVSFDPTRGLVVLRTPNSVYAVRIGADGSPRHLHWGEMLDTDALCALPAATSPAASSFESDPAPDELAPQTGARFGPAGLQVRFADGTRGAQWSFTGHTVRDGELRLQLADLHYPLAAELGYRVRPGSDVIERWVELSHTGADDSGPITVDRLDSASWTLPTLPDYRLSHLVGGWNSEFQLQRDRLPVAETVLTSRRGLTSHHASPWLALDDGTADEEHGEVWSTALAWSGSWRITVHRAPVGRATWTGGFGHEGLSWTIQPGQSLHTPVFAGLYTRGGFGAASRAWHTHIRTSVLPGPDQDRPVVYNSWEATGFDVGQPGQLHLAQLAARLGAELFVLDDGWFGGRTSDRAGLGDWTPRPEAFPDGLRPLADEVHRLGMAFGLWVEPEMVNRDSDLYRAHPDWVVHAATRDATELRNQLMLNFARPEVEAWAHRTLDQLVRDHDVDWFKWDANRVVTEAGWAGHPDPDRLWIDHTRAVYRIMDRLRADHPGLRIEACAGGGGRADLGILARTDQAWTSDNTDPVDRISIQHGFSQLFPAQAMAAWVTDNPNVTTGRTTPLRFRFHVAMAGALGLGGDLTAWSEEELDEATALVIRYKQIRPLVQHGRQYRLHGPDGVTAVHYASQDDTEHAVLAWRPATRFGHPAPGLALPALDPAARYLDIDEGITHSGAVLTRRGIDLRLPAGDYASRLIRLRRTV</sequence>
<dbReference type="InterPro" id="IPR002252">
    <property type="entry name" value="Glyco_hydro_36"/>
</dbReference>
<evidence type="ECO:0000256" key="6">
    <source>
        <dbReference type="PIRSR" id="PIRSR005536-1"/>
    </source>
</evidence>
<keyword evidence="4 5" id="KW-0326">Glycosidase</keyword>
<feature type="domain" description="Glycosyl hydrolase family 36 C-terminal" evidence="9">
    <location>
        <begin position="625"/>
        <end position="701"/>
    </location>
</feature>
<dbReference type="InterPro" id="IPR038417">
    <property type="entry name" value="Alpga-gal_N_sf"/>
</dbReference>
<evidence type="ECO:0000259" key="10">
    <source>
        <dbReference type="Pfam" id="PF16875"/>
    </source>
</evidence>
<dbReference type="Gene3D" id="3.20.20.70">
    <property type="entry name" value="Aldolase class I"/>
    <property type="match status" value="1"/>
</dbReference>
<keyword evidence="3 5" id="KW-0378">Hydrolase</keyword>
<proteinExistence type="inferred from homology"/>
<feature type="domain" description="Glycosyl hydrolase family 36 N-terminal" evidence="10">
    <location>
        <begin position="34"/>
        <end position="266"/>
    </location>
</feature>
<evidence type="ECO:0000256" key="2">
    <source>
        <dbReference type="ARBA" id="ARBA00012755"/>
    </source>
</evidence>
<accession>A0A1K1YLC2</accession>
<evidence type="ECO:0000256" key="5">
    <source>
        <dbReference type="PIRNR" id="PIRNR005536"/>
    </source>
</evidence>
<dbReference type="Proteomes" id="UP000181909">
    <property type="component" value="Unassembled WGS sequence"/>
</dbReference>
<dbReference type="PANTHER" id="PTHR43053">
    <property type="entry name" value="GLYCOSIDASE FAMILY 31"/>
    <property type="match status" value="1"/>
</dbReference>
<dbReference type="InterPro" id="IPR017853">
    <property type="entry name" value="GH"/>
</dbReference>
<feature type="active site" description="Nucleophile" evidence="6">
    <location>
        <position position="458"/>
    </location>
</feature>
<feature type="active site" description="Proton donor" evidence="6">
    <location>
        <position position="526"/>
    </location>
</feature>
<dbReference type="STRING" id="1893.SAMN02787144_1004349"/>
<gene>
    <name evidence="11" type="ORF">SAMN02787144_1004349</name>
</gene>
<dbReference type="GO" id="GO:0004557">
    <property type="term" value="F:alpha-galactosidase activity"/>
    <property type="evidence" value="ECO:0007669"/>
    <property type="project" value="UniProtKB-UniRule"/>
</dbReference>
<evidence type="ECO:0000256" key="7">
    <source>
        <dbReference type="PIRSR" id="PIRSR005536-2"/>
    </source>
</evidence>
<dbReference type="InterPro" id="IPR050985">
    <property type="entry name" value="Alpha-glycosidase_related"/>
</dbReference>